<dbReference type="SMART" id="SM00387">
    <property type="entry name" value="HATPase_c"/>
    <property type="match status" value="1"/>
</dbReference>
<dbReference type="GO" id="GO:0016301">
    <property type="term" value="F:kinase activity"/>
    <property type="evidence" value="ECO:0007669"/>
    <property type="project" value="UniProtKB-KW"/>
</dbReference>
<dbReference type="PANTHER" id="PTHR24421:SF10">
    <property type="entry name" value="NITRATE_NITRITE SENSOR PROTEIN NARQ"/>
    <property type="match status" value="1"/>
</dbReference>
<organism evidence="13 14">
    <name type="scientific">Cellulomonas fengjieae</name>
    <dbReference type="NCBI Taxonomy" id="2819978"/>
    <lineage>
        <taxon>Bacteria</taxon>
        <taxon>Bacillati</taxon>
        <taxon>Actinomycetota</taxon>
        <taxon>Actinomycetes</taxon>
        <taxon>Micrococcales</taxon>
        <taxon>Cellulomonadaceae</taxon>
        <taxon>Cellulomonas</taxon>
    </lineage>
</organism>
<feature type="transmembrane region" description="Helical" evidence="11">
    <location>
        <begin position="145"/>
        <end position="166"/>
    </location>
</feature>
<evidence type="ECO:0000259" key="12">
    <source>
        <dbReference type="SMART" id="SM00387"/>
    </source>
</evidence>
<dbReference type="InterPro" id="IPR036890">
    <property type="entry name" value="HATPase_C_sf"/>
</dbReference>
<evidence type="ECO:0000256" key="1">
    <source>
        <dbReference type="ARBA" id="ARBA00000085"/>
    </source>
</evidence>
<evidence type="ECO:0000256" key="3">
    <source>
        <dbReference type="ARBA" id="ARBA00022553"/>
    </source>
</evidence>
<proteinExistence type="predicted"/>
<keyword evidence="8" id="KW-0902">Two-component regulatory system</keyword>
<feature type="transmembrane region" description="Helical" evidence="11">
    <location>
        <begin position="36"/>
        <end position="55"/>
    </location>
</feature>
<dbReference type="EC" id="2.7.13.3" evidence="2"/>
<evidence type="ECO:0000256" key="8">
    <source>
        <dbReference type="ARBA" id="ARBA00023012"/>
    </source>
</evidence>
<name>A0ABS3SDA6_9CELL</name>
<gene>
    <name evidence="13" type="ORF">J4035_03745</name>
</gene>
<feature type="transmembrane region" description="Helical" evidence="11">
    <location>
        <begin position="99"/>
        <end position="117"/>
    </location>
</feature>
<keyword evidence="4" id="KW-0808">Transferase</keyword>
<dbReference type="RefSeq" id="WP_208288557.1">
    <property type="nucleotide sequence ID" value="NZ_CP074404.1"/>
</dbReference>
<evidence type="ECO:0000256" key="4">
    <source>
        <dbReference type="ARBA" id="ARBA00022679"/>
    </source>
</evidence>
<dbReference type="Gene3D" id="1.20.5.1930">
    <property type="match status" value="1"/>
</dbReference>
<keyword evidence="9" id="KW-0175">Coiled coil</keyword>
<comment type="caution">
    <text evidence="13">The sequence shown here is derived from an EMBL/GenBank/DDBJ whole genome shotgun (WGS) entry which is preliminary data.</text>
</comment>
<evidence type="ECO:0000256" key="5">
    <source>
        <dbReference type="ARBA" id="ARBA00022741"/>
    </source>
</evidence>
<feature type="transmembrane region" description="Helical" evidence="11">
    <location>
        <begin position="75"/>
        <end position="92"/>
    </location>
</feature>
<feature type="transmembrane region" description="Helical" evidence="11">
    <location>
        <begin position="261"/>
        <end position="280"/>
    </location>
</feature>
<evidence type="ECO:0000256" key="2">
    <source>
        <dbReference type="ARBA" id="ARBA00012438"/>
    </source>
</evidence>
<feature type="transmembrane region" description="Helical" evidence="11">
    <location>
        <begin position="196"/>
        <end position="218"/>
    </location>
</feature>
<keyword evidence="6 13" id="KW-0418">Kinase</keyword>
<evidence type="ECO:0000256" key="7">
    <source>
        <dbReference type="ARBA" id="ARBA00022840"/>
    </source>
</evidence>
<protein>
    <recommendedName>
        <fullName evidence="2">histidine kinase</fullName>
        <ecNumber evidence="2">2.7.13.3</ecNumber>
    </recommendedName>
</protein>
<evidence type="ECO:0000313" key="13">
    <source>
        <dbReference type="EMBL" id="MBO3083742.1"/>
    </source>
</evidence>
<dbReference type="InterPro" id="IPR050482">
    <property type="entry name" value="Sensor_HK_TwoCompSys"/>
</dbReference>
<evidence type="ECO:0000256" key="11">
    <source>
        <dbReference type="SAM" id="Phobius"/>
    </source>
</evidence>
<dbReference type="Proteomes" id="UP000678317">
    <property type="component" value="Unassembled WGS sequence"/>
</dbReference>
<feature type="transmembrane region" description="Helical" evidence="11">
    <location>
        <begin position="123"/>
        <end position="138"/>
    </location>
</feature>
<feature type="coiled-coil region" evidence="9">
    <location>
        <begin position="222"/>
        <end position="251"/>
    </location>
</feature>
<reference evidence="13 14" key="1">
    <citation type="submission" date="2021-03" db="EMBL/GenBank/DDBJ databases">
        <title>novel species in genus Cellulomonas.</title>
        <authorList>
            <person name="Zhang G."/>
        </authorList>
    </citation>
    <scope>NUCLEOTIDE SEQUENCE [LARGE SCALE GENOMIC DNA]</scope>
    <source>
        <strain evidence="14">zg-ZUI188</strain>
    </source>
</reference>
<keyword evidence="7" id="KW-0067">ATP-binding</keyword>
<dbReference type="InterPro" id="IPR011712">
    <property type="entry name" value="Sig_transdc_His_kin_sub3_dim/P"/>
</dbReference>
<keyword evidence="3" id="KW-0597">Phosphoprotein</keyword>
<feature type="region of interest" description="Disordered" evidence="10">
    <location>
        <begin position="319"/>
        <end position="354"/>
    </location>
</feature>
<dbReference type="Pfam" id="PF02518">
    <property type="entry name" value="HATPase_c"/>
    <property type="match status" value="1"/>
</dbReference>
<evidence type="ECO:0000256" key="9">
    <source>
        <dbReference type="SAM" id="Coils"/>
    </source>
</evidence>
<feature type="domain" description="Histidine kinase/HSP90-like ATPase" evidence="12">
    <location>
        <begin position="385"/>
        <end position="478"/>
    </location>
</feature>
<evidence type="ECO:0000256" key="6">
    <source>
        <dbReference type="ARBA" id="ARBA00022777"/>
    </source>
</evidence>
<keyword evidence="11" id="KW-1133">Transmembrane helix</keyword>
<keyword evidence="11" id="KW-0472">Membrane</keyword>
<dbReference type="Gene3D" id="3.30.565.10">
    <property type="entry name" value="Histidine kinase-like ATPase, C-terminal domain"/>
    <property type="match status" value="1"/>
</dbReference>
<feature type="compositionally biased region" description="Low complexity" evidence="10">
    <location>
        <begin position="321"/>
        <end position="331"/>
    </location>
</feature>
<dbReference type="InterPro" id="IPR003594">
    <property type="entry name" value="HATPase_dom"/>
</dbReference>
<accession>A0ABS3SDA6</accession>
<dbReference type="EMBL" id="JAGFBM010000001">
    <property type="protein sequence ID" value="MBO3083742.1"/>
    <property type="molecule type" value="Genomic_DNA"/>
</dbReference>
<dbReference type="Pfam" id="PF07730">
    <property type="entry name" value="HisKA_3"/>
    <property type="match status" value="1"/>
</dbReference>
<dbReference type="PANTHER" id="PTHR24421">
    <property type="entry name" value="NITRATE/NITRITE SENSOR PROTEIN NARX-RELATED"/>
    <property type="match status" value="1"/>
</dbReference>
<dbReference type="CDD" id="cd16917">
    <property type="entry name" value="HATPase_UhpB-NarQ-NarX-like"/>
    <property type="match status" value="1"/>
</dbReference>
<keyword evidence="5" id="KW-0547">Nucleotide-binding</keyword>
<comment type="catalytic activity">
    <reaction evidence="1">
        <text>ATP + protein L-histidine = ADP + protein N-phospho-L-histidine.</text>
        <dbReference type="EC" id="2.7.13.3"/>
    </reaction>
</comment>
<keyword evidence="11" id="KW-0812">Transmembrane</keyword>
<evidence type="ECO:0000313" key="14">
    <source>
        <dbReference type="Proteomes" id="UP000678317"/>
    </source>
</evidence>
<evidence type="ECO:0000256" key="10">
    <source>
        <dbReference type="SAM" id="MobiDB-lite"/>
    </source>
</evidence>
<sequence>MTLEPGAPRDAPRPAAVAAAAGRVGAHVGRFLRRPAVAHVLVVGGFTAWALLMGLGADSMYWLSEHLDSAQVLRMQLACVVLTAAGATALCWRRSRPVVVAAAVGTLAIASLLATGATNGFEIGLAIALCSVAVARPVRDVWLTAAAVVLPVALVAWAAPLVRVLGTRVIGRDPGDPAALRSPLLPGALADAVTPAWLVTVVPVVVLVLLGIACGTLLRNRRLRLAALAEAAQARAAEQEQRARLTQADERARVAREMHDVVAHSITVMVALGGGAAAALDRAPDQSRLALKELVETGRTALDDVRRILGVLHAAEDAAEDAAGTPGGTAERSSDSSSEPAPMEPQPGTTDLPRLVERFRTAGLPVRTRGLAVTGLDGPACLDATAQLAVFRIVQESLTNALRHAPGTAGVDVEVRRAPGAVEVVVTDQGPGQDVAPTPGTRRGIVGMTERVAAFGGTVEAGPYGPGWRVRAQIPQPNDEGEA</sequence>
<keyword evidence="14" id="KW-1185">Reference proteome</keyword>
<dbReference type="SUPFAM" id="SSF55874">
    <property type="entry name" value="ATPase domain of HSP90 chaperone/DNA topoisomerase II/histidine kinase"/>
    <property type="match status" value="1"/>
</dbReference>